<dbReference type="AlphaFoldDB" id="A0A7Y4P348"/>
<feature type="compositionally biased region" description="Low complexity" evidence="1">
    <location>
        <begin position="286"/>
        <end position="304"/>
    </location>
</feature>
<evidence type="ECO:0000313" key="5">
    <source>
        <dbReference type="Proteomes" id="UP000553957"/>
    </source>
</evidence>
<dbReference type="PANTHER" id="PTHR30163">
    <property type="entry name" value="MEMBRANE-BOUND LYTIC MUREIN TRANSGLYCOSYLASE B"/>
    <property type="match status" value="1"/>
</dbReference>
<evidence type="ECO:0000313" key="2">
    <source>
        <dbReference type="EMBL" id="MBB6570584.1"/>
    </source>
</evidence>
<sequence length="445" mass="45922">MRQQFKNLDTWRGKLTATWVCLAPPTAMVAVFVVGGVTSNTFIVDAHALAQPRPDSVFDELANNLPPGPGVDGSLPTQEKSTIQVPITGTTDGSVNPIQGVTGNTSGIPNTVLAAYQKVAADLAAAKPGCHLTWPLLAGIGKIESDHAKGGKVDAKGDTRGQILGPVLNGGPGMAAISDSDQGQFDGNTQWDRAVGPMQFIPGTWKAFGADGNGDGVKNPHNIYDAARAAGDYLCSGGSNLADAQALVKAVLRYNHSMDYVSNVLRWMQSYSKQTVTVPNDDGSIDNPGDDGNANDPGRTDTTPTPTPTPTITPSPTKPTSPKPSSPKPPNTPGGTPTTPKPSTPPPSTPKPPVTPPTKYTPRPTPTPTTPTTPTSPTPKPPACSPSTPPTTTPEETPSTTPEATPTEQAKAEAQAEEPTPTCTTPPPDPEAAAATPQDAPKTVS</sequence>
<dbReference type="PRINTS" id="PR01217">
    <property type="entry name" value="PRICHEXTENSN"/>
</dbReference>
<comment type="caution">
    <text evidence="3">The sequence shown here is derived from an EMBL/GenBank/DDBJ whole genome shotgun (WGS) entry which is preliminary data.</text>
</comment>
<dbReference type="InterPro" id="IPR043426">
    <property type="entry name" value="MltB-like"/>
</dbReference>
<reference evidence="2 5" key="2">
    <citation type="submission" date="2020-08" db="EMBL/GenBank/DDBJ databases">
        <title>Sequencing the genomes of 1000 actinobacteria strains.</title>
        <authorList>
            <person name="Klenk H.-P."/>
        </authorList>
    </citation>
    <scope>NUCLEOTIDE SEQUENCE [LARGE SCALE GENOMIC DNA]</scope>
    <source>
        <strain evidence="2 5">DSM 15626</strain>
    </source>
</reference>
<proteinExistence type="predicted"/>
<organism evidence="3 4">
    <name type="scientific">Kribbella sandramycini</name>
    <dbReference type="NCBI Taxonomy" id="60450"/>
    <lineage>
        <taxon>Bacteria</taxon>
        <taxon>Bacillati</taxon>
        <taxon>Actinomycetota</taxon>
        <taxon>Actinomycetes</taxon>
        <taxon>Propionibacteriales</taxon>
        <taxon>Kribbellaceae</taxon>
        <taxon>Kribbella</taxon>
    </lineage>
</organism>
<reference evidence="3 4" key="1">
    <citation type="submission" date="2020-05" db="EMBL/GenBank/DDBJ databases">
        <title>Genome sequence of Kribbella sandramycini ATCC 39419.</title>
        <authorList>
            <person name="Maclea K.S."/>
            <person name="Fair J.L."/>
        </authorList>
    </citation>
    <scope>NUCLEOTIDE SEQUENCE [LARGE SCALE GENOMIC DNA]</scope>
    <source>
        <strain evidence="3 4">ATCC 39419</strain>
    </source>
</reference>
<dbReference type="GO" id="GO:0009253">
    <property type="term" value="P:peptidoglycan catabolic process"/>
    <property type="evidence" value="ECO:0007669"/>
    <property type="project" value="TreeGrafter"/>
</dbReference>
<dbReference type="GO" id="GO:0008933">
    <property type="term" value="F:peptidoglycan lytic transglycosylase activity"/>
    <property type="evidence" value="ECO:0007669"/>
    <property type="project" value="TreeGrafter"/>
</dbReference>
<dbReference type="Gene3D" id="1.10.530.10">
    <property type="match status" value="1"/>
</dbReference>
<dbReference type="CDD" id="cd13399">
    <property type="entry name" value="Slt35-like"/>
    <property type="match status" value="1"/>
</dbReference>
<feature type="region of interest" description="Disordered" evidence="1">
    <location>
        <begin position="276"/>
        <end position="445"/>
    </location>
</feature>
<dbReference type="SUPFAM" id="SSF53955">
    <property type="entry name" value="Lysozyme-like"/>
    <property type="match status" value="1"/>
</dbReference>
<feature type="compositionally biased region" description="Low complexity" evidence="1">
    <location>
        <begin position="393"/>
        <end position="423"/>
    </location>
</feature>
<feature type="compositionally biased region" description="Pro residues" evidence="1">
    <location>
        <begin position="363"/>
        <end position="392"/>
    </location>
</feature>
<dbReference type="InterPro" id="IPR023346">
    <property type="entry name" value="Lysozyme-like_dom_sf"/>
</dbReference>
<evidence type="ECO:0000313" key="4">
    <source>
        <dbReference type="Proteomes" id="UP000534306"/>
    </source>
</evidence>
<accession>A0A7Y4P348</accession>
<feature type="compositionally biased region" description="Pro residues" evidence="1">
    <location>
        <begin position="339"/>
        <end position="356"/>
    </location>
</feature>
<dbReference type="EMBL" id="JACHKF010000001">
    <property type="protein sequence ID" value="MBB6570584.1"/>
    <property type="molecule type" value="Genomic_DNA"/>
</dbReference>
<gene>
    <name evidence="2" type="ORF">HNR71_006221</name>
    <name evidence="3" type="ORF">HPO96_26120</name>
</gene>
<dbReference type="Proteomes" id="UP000553957">
    <property type="component" value="Unassembled WGS sequence"/>
</dbReference>
<dbReference type="RefSeq" id="WP_171676989.1">
    <property type="nucleotide sequence ID" value="NZ_BAAAGT010000011.1"/>
</dbReference>
<feature type="compositionally biased region" description="Pro residues" evidence="1">
    <location>
        <begin position="305"/>
        <end position="332"/>
    </location>
</feature>
<evidence type="ECO:0000313" key="3">
    <source>
        <dbReference type="EMBL" id="NOL43730.1"/>
    </source>
</evidence>
<dbReference type="Proteomes" id="UP000534306">
    <property type="component" value="Unassembled WGS sequence"/>
</dbReference>
<keyword evidence="4" id="KW-1185">Reference proteome</keyword>
<evidence type="ECO:0000256" key="1">
    <source>
        <dbReference type="SAM" id="MobiDB-lite"/>
    </source>
</evidence>
<name>A0A7Y4P348_9ACTN</name>
<dbReference type="PANTHER" id="PTHR30163:SF8">
    <property type="entry name" value="LYTIC MUREIN TRANSGLYCOSYLASE"/>
    <property type="match status" value="1"/>
</dbReference>
<protein>
    <submittedName>
        <fullName evidence="2 3">Lytic murein transglycosylase</fullName>
    </submittedName>
</protein>
<dbReference type="EMBL" id="JABJRC010000007">
    <property type="protein sequence ID" value="NOL43730.1"/>
    <property type="molecule type" value="Genomic_DNA"/>
</dbReference>